<dbReference type="WBParaSite" id="GPUH_0000393601-mRNA-1">
    <property type="protein sequence ID" value="GPUH_0000393601-mRNA-1"/>
    <property type="gene ID" value="GPUH_0000393601"/>
</dbReference>
<evidence type="ECO:0000313" key="3">
    <source>
        <dbReference type="WBParaSite" id="GPUH_0000393601-mRNA-1"/>
    </source>
</evidence>
<sequence>MVSANLPVPLDNGDCKAIKPTASNLVEELFKKNLVIPVEDVSDRPLLSIDDITKAVGTGCVPKQGYRPLH</sequence>
<accession>A0A183D5D8</accession>
<dbReference type="OrthoDB" id="823504at2759"/>
<name>A0A183D5D8_9BILA</name>
<proteinExistence type="predicted"/>
<dbReference type="AlphaFoldDB" id="A0A183D5D8"/>
<organism evidence="3">
    <name type="scientific">Gongylonema pulchrum</name>
    <dbReference type="NCBI Taxonomy" id="637853"/>
    <lineage>
        <taxon>Eukaryota</taxon>
        <taxon>Metazoa</taxon>
        <taxon>Ecdysozoa</taxon>
        <taxon>Nematoda</taxon>
        <taxon>Chromadorea</taxon>
        <taxon>Rhabditida</taxon>
        <taxon>Spirurina</taxon>
        <taxon>Spiruromorpha</taxon>
        <taxon>Spiruroidea</taxon>
        <taxon>Gongylonematidae</taxon>
        <taxon>Gongylonema</taxon>
    </lineage>
</organism>
<dbReference type="Proteomes" id="UP000271098">
    <property type="component" value="Unassembled WGS sequence"/>
</dbReference>
<protein>
    <submittedName>
        <fullName evidence="3">CBS domain-containing protein</fullName>
    </submittedName>
</protein>
<dbReference type="EMBL" id="UYRT01007069">
    <property type="protein sequence ID" value="VDK41559.1"/>
    <property type="molecule type" value="Genomic_DNA"/>
</dbReference>
<evidence type="ECO:0000313" key="1">
    <source>
        <dbReference type="EMBL" id="VDK41559.1"/>
    </source>
</evidence>
<reference evidence="3" key="1">
    <citation type="submission" date="2016-06" db="UniProtKB">
        <authorList>
            <consortium name="WormBaseParasite"/>
        </authorList>
    </citation>
    <scope>IDENTIFICATION</scope>
</reference>
<gene>
    <name evidence="1" type="ORF">GPUH_LOCUS3930</name>
</gene>
<reference evidence="1 2" key="2">
    <citation type="submission" date="2018-11" db="EMBL/GenBank/DDBJ databases">
        <authorList>
            <consortium name="Pathogen Informatics"/>
        </authorList>
    </citation>
    <scope>NUCLEOTIDE SEQUENCE [LARGE SCALE GENOMIC DNA]</scope>
</reference>
<keyword evidence="2" id="KW-1185">Reference proteome</keyword>
<evidence type="ECO:0000313" key="2">
    <source>
        <dbReference type="Proteomes" id="UP000271098"/>
    </source>
</evidence>